<evidence type="ECO:0000256" key="1">
    <source>
        <dbReference type="RuleBase" id="RU362001"/>
    </source>
</evidence>
<accession>A0A553ZUB2</accession>
<dbReference type="OrthoDB" id="4978934at2"/>
<sequence>MAGNIRLSPDQLREFAGQYSSQSEQVHSIVGELDSLIGRLQEAWEGSSSQAFANQYTELKPSFTQMGTLLEEISVQLKGAASTLEDTDNQIAGKIGY</sequence>
<dbReference type="AlphaFoldDB" id="A0A553ZUB2"/>
<dbReference type="InterPro" id="IPR010310">
    <property type="entry name" value="T7SS_ESAT-6-like"/>
</dbReference>
<dbReference type="NCBIfam" id="TIGR03930">
    <property type="entry name" value="WXG100_ESAT6"/>
    <property type="match status" value="1"/>
</dbReference>
<dbReference type="EMBL" id="VLXZ01000017">
    <property type="protein sequence ID" value="TSB44905.1"/>
    <property type="molecule type" value="Genomic_DNA"/>
</dbReference>
<comment type="caution">
    <text evidence="2">The sequence shown here is derived from an EMBL/GenBank/DDBJ whole genome shotgun (WGS) entry which is preliminary data.</text>
</comment>
<keyword evidence="3" id="KW-1185">Reference proteome</keyword>
<dbReference type="Proteomes" id="UP000318521">
    <property type="component" value="Unassembled WGS sequence"/>
</dbReference>
<name>A0A553ZUB2_9BACI</name>
<dbReference type="InterPro" id="IPR036689">
    <property type="entry name" value="ESAT-6-like_sf"/>
</dbReference>
<gene>
    <name evidence="2" type="ORF">FN960_18830</name>
</gene>
<dbReference type="Pfam" id="PF06013">
    <property type="entry name" value="WXG100"/>
    <property type="match status" value="1"/>
</dbReference>
<dbReference type="RefSeq" id="WP_143850424.1">
    <property type="nucleotide sequence ID" value="NZ_VLXZ01000017.1"/>
</dbReference>
<evidence type="ECO:0000313" key="2">
    <source>
        <dbReference type="EMBL" id="TSB44905.1"/>
    </source>
</evidence>
<proteinExistence type="inferred from homology"/>
<evidence type="ECO:0000313" key="3">
    <source>
        <dbReference type="Proteomes" id="UP000318521"/>
    </source>
</evidence>
<reference evidence="2 3" key="1">
    <citation type="submission" date="2019-07" db="EMBL/GenBank/DDBJ databases">
        <authorList>
            <person name="Park Y.J."/>
            <person name="Jeong S.E."/>
            <person name="Jung H.S."/>
        </authorList>
    </citation>
    <scope>NUCLEOTIDE SEQUENCE [LARGE SCALE GENOMIC DNA]</scope>
    <source>
        <strain evidence="3">P16(2019)</strain>
    </source>
</reference>
<protein>
    <recommendedName>
        <fullName evidence="1">ESAT-6-like protein</fullName>
    </recommendedName>
</protein>
<comment type="similarity">
    <text evidence="1">Belongs to the WXG100 family.</text>
</comment>
<dbReference type="SUPFAM" id="SSF140453">
    <property type="entry name" value="EsxAB dimer-like"/>
    <property type="match status" value="1"/>
</dbReference>
<organism evidence="2 3">
    <name type="scientific">Alkalicoccobacillus porphyridii</name>
    <dbReference type="NCBI Taxonomy" id="2597270"/>
    <lineage>
        <taxon>Bacteria</taxon>
        <taxon>Bacillati</taxon>
        <taxon>Bacillota</taxon>
        <taxon>Bacilli</taxon>
        <taxon>Bacillales</taxon>
        <taxon>Bacillaceae</taxon>
        <taxon>Alkalicoccobacillus</taxon>
    </lineage>
</organism>
<dbReference type="Gene3D" id="1.10.287.1060">
    <property type="entry name" value="ESAT-6-like"/>
    <property type="match status" value="1"/>
</dbReference>